<evidence type="ECO:0000313" key="2">
    <source>
        <dbReference type="EMBL" id="TDN42411.1"/>
    </source>
</evidence>
<accession>A0A4R6DD15</accession>
<dbReference type="RefSeq" id="WP_133520795.1">
    <property type="nucleotide sequence ID" value="NZ_SNVW01000012.1"/>
</dbReference>
<dbReference type="InterPro" id="IPR011051">
    <property type="entry name" value="RmlC_Cupin_sf"/>
</dbReference>
<sequence>MPFSVVHVSDVPASDSEHPASSPYDRRLTGPLGITRFGLYEVDLPAGAATVPHDHRDDHAEDAYVVVRGSGWLVVDGAETALVAGDSAGVTEEPERWFRAGPEGCTLIAICA</sequence>
<name>A0A4R6DD15_9MICO</name>
<dbReference type="OrthoDB" id="4381773at2"/>
<feature type="region of interest" description="Disordered" evidence="1">
    <location>
        <begin position="1"/>
        <end position="27"/>
    </location>
</feature>
<proteinExistence type="predicted"/>
<evidence type="ECO:0000313" key="3">
    <source>
        <dbReference type="Proteomes" id="UP000295764"/>
    </source>
</evidence>
<organism evidence="2 3">
    <name type="scientific">Curtobacterium flaccumfaciens</name>
    <dbReference type="NCBI Taxonomy" id="2035"/>
    <lineage>
        <taxon>Bacteria</taxon>
        <taxon>Bacillati</taxon>
        <taxon>Actinomycetota</taxon>
        <taxon>Actinomycetes</taxon>
        <taxon>Micrococcales</taxon>
        <taxon>Microbacteriaceae</taxon>
        <taxon>Curtobacterium</taxon>
    </lineage>
</organism>
<protein>
    <recommendedName>
        <fullName evidence="4">Cupin domain-containing protein</fullName>
    </recommendedName>
</protein>
<gene>
    <name evidence="2" type="ORF">EDF64_11254</name>
</gene>
<comment type="caution">
    <text evidence="2">The sequence shown here is derived from an EMBL/GenBank/DDBJ whole genome shotgun (WGS) entry which is preliminary data.</text>
</comment>
<dbReference type="Gene3D" id="2.60.120.10">
    <property type="entry name" value="Jelly Rolls"/>
    <property type="match status" value="1"/>
</dbReference>
<reference evidence="2 3" key="1">
    <citation type="submission" date="2019-03" db="EMBL/GenBank/DDBJ databases">
        <title>Genomic analyses of the natural microbiome of Caenorhabditis elegans.</title>
        <authorList>
            <person name="Samuel B."/>
        </authorList>
    </citation>
    <scope>NUCLEOTIDE SEQUENCE [LARGE SCALE GENOMIC DNA]</scope>
    <source>
        <strain evidence="2 3">JUb65</strain>
    </source>
</reference>
<evidence type="ECO:0008006" key="4">
    <source>
        <dbReference type="Google" id="ProtNLM"/>
    </source>
</evidence>
<evidence type="ECO:0000256" key="1">
    <source>
        <dbReference type="SAM" id="MobiDB-lite"/>
    </source>
</evidence>
<dbReference type="InterPro" id="IPR014710">
    <property type="entry name" value="RmlC-like_jellyroll"/>
</dbReference>
<dbReference type="SUPFAM" id="SSF51182">
    <property type="entry name" value="RmlC-like cupins"/>
    <property type="match status" value="1"/>
</dbReference>
<dbReference type="AlphaFoldDB" id="A0A4R6DD15"/>
<dbReference type="Proteomes" id="UP000295764">
    <property type="component" value="Unassembled WGS sequence"/>
</dbReference>
<dbReference type="EMBL" id="SNVW01000012">
    <property type="protein sequence ID" value="TDN42411.1"/>
    <property type="molecule type" value="Genomic_DNA"/>
</dbReference>